<feature type="compositionally biased region" description="Polar residues" evidence="4">
    <location>
        <begin position="1"/>
        <end position="13"/>
    </location>
</feature>
<dbReference type="Proteomes" id="UP000717585">
    <property type="component" value="Unassembled WGS sequence"/>
</dbReference>
<dbReference type="InterPro" id="IPR003000">
    <property type="entry name" value="Sirtuin"/>
</dbReference>
<dbReference type="EMBL" id="JAHDYR010000012">
    <property type="protein sequence ID" value="KAG9395141.1"/>
    <property type="molecule type" value="Genomic_DNA"/>
</dbReference>
<keyword evidence="2" id="KW-0520">NAD</keyword>
<dbReference type="PROSITE" id="PS50305">
    <property type="entry name" value="SIRTUIN"/>
    <property type="match status" value="1"/>
</dbReference>
<reference evidence="6" key="1">
    <citation type="submission" date="2021-05" db="EMBL/GenBank/DDBJ databases">
        <title>A free-living protist that lacks canonical eukaryotic 1 DNA replication and segregation systems.</title>
        <authorList>
            <person name="Salas-Leiva D.E."/>
            <person name="Tromer E.C."/>
            <person name="Curtis B.A."/>
            <person name="Jerlstrom-Hultqvist J."/>
            <person name="Kolisko M."/>
            <person name="Yi Z."/>
            <person name="Salas-Leiva J.S."/>
            <person name="Gallot-Lavallee L."/>
            <person name="Kops G.J.P.L."/>
            <person name="Archibald J.M."/>
            <person name="Simpson A.G.B."/>
            <person name="Roger A.J."/>
        </authorList>
    </citation>
    <scope>NUCLEOTIDE SEQUENCE</scope>
    <source>
        <strain evidence="6">BICM</strain>
    </source>
</reference>
<protein>
    <submittedName>
        <fullName evidence="6">Sirtuin family</fullName>
    </submittedName>
</protein>
<gene>
    <name evidence="6" type="ORF">J8273_0360</name>
</gene>
<evidence type="ECO:0000313" key="7">
    <source>
        <dbReference type="Proteomes" id="UP000717585"/>
    </source>
</evidence>
<comment type="caution">
    <text evidence="6">The sequence shown here is derived from an EMBL/GenBank/DDBJ whole genome shotgun (WGS) entry which is preliminary data.</text>
</comment>
<dbReference type="GO" id="GO:0046872">
    <property type="term" value="F:metal ion binding"/>
    <property type="evidence" value="ECO:0007669"/>
    <property type="project" value="UniProtKB-KW"/>
</dbReference>
<evidence type="ECO:0000256" key="3">
    <source>
        <dbReference type="PROSITE-ProRule" id="PRU00236"/>
    </source>
</evidence>
<keyword evidence="1" id="KW-0808">Transferase</keyword>
<accession>A0A8J6E348</accession>
<proteinExistence type="predicted"/>
<evidence type="ECO:0000259" key="5">
    <source>
        <dbReference type="PROSITE" id="PS50305"/>
    </source>
</evidence>
<evidence type="ECO:0000256" key="1">
    <source>
        <dbReference type="ARBA" id="ARBA00022679"/>
    </source>
</evidence>
<feature type="compositionally biased region" description="Low complexity" evidence="4">
    <location>
        <begin position="22"/>
        <end position="35"/>
    </location>
</feature>
<keyword evidence="3" id="KW-0862">Zinc</keyword>
<organism evidence="6 7">
    <name type="scientific">Carpediemonas membranifera</name>
    <dbReference type="NCBI Taxonomy" id="201153"/>
    <lineage>
        <taxon>Eukaryota</taxon>
        <taxon>Metamonada</taxon>
        <taxon>Carpediemonas-like organisms</taxon>
        <taxon>Carpediemonas</taxon>
    </lineage>
</organism>
<dbReference type="Pfam" id="PF02146">
    <property type="entry name" value="SIR2"/>
    <property type="match status" value="1"/>
</dbReference>
<dbReference type="OrthoDB" id="424302at2759"/>
<feature type="region of interest" description="Disordered" evidence="4">
    <location>
        <begin position="389"/>
        <end position="440"/>
    </location>
</feature>
<feature type="binding site" evidence="3">
    <location>
        <position position="213"/>
    </location>
    <ligand>
        <name>Zn(2+)</name>
        <dbReference type="ChEBI" id="CHEBI:29105"/>
    </ligand>
</feature>
<dbReference type="Gene3D" id="3.40.50.1220">
    <property type="entry name" value="TPP-binding domain"/>
    <property type="match status" value="1"/>
</dbReference>
<feature type="binding site" evidence="3">
    <location>
        <position position="208"/>
    </location>
    <ligand>
        <name>Zn(2+)</name>
        <dbReference type="ChEBI" id="CHEBI:29105"/>
    </ligand>
</feature>
<feature type="active site" description="Proton acceptor" evidence="3">
    <location>
        <position position="200"/>
    </location>
</feature>
<dbReference type="InterPro" id="IPR029035">
    <property type="entry name" value="DHS-like_NAD/FAD-binding_dom"/>
</dbReference>
<sequence length="563" mass="61047">MPVHRPSTSTKGSTVHRKRRGSVSTASSGSSTHRGPATPRNAPARVKSAMPRLSPSKKAIVDLEDSESAIHMAARLIKDADFLLISAGAGFSADSGLPTYDEIANVEAYHRMGITYGDLCDPSWLRRDPEIFYGFWGGCYNAYLDTEPHAGYAIARMFHDYITNHRAPGVLPVASHVYTSNVDEHFIRAGWKPSQVTEIHGNCLTWQCAKPCCSKTFHLPSGFKFSIDKLTQRARLPLPTPALPPPTVPVSPRNTARVTYGDLQYRLDPRAVRQRASNVDPVVSGIVWENSRRPLSRAPPGPNSITTRRPKGPDASARSVVTPPAGLYSSRVSVGSDALTACPSIPAFRQPSAAPDRLRAVEARIADMEAASAFVKTSPVFPKKVSACSTTRPLPPPSPGPTFVGAPAGRRGSVGTRPAPQPLKSAPVTPRGDSTKGSNHPRCPFCFGPARPNVLMFDDGEWVDVPETKYEGWLRSVWAAMKEDKGRTLVVLELGCGIRVPTIRQNSHKLVARGLKGFDGRVVLIRVNPVHFANKMAKQKKSTVSIKEGALQALRDIAQAMLD</sequence>
<name>A0A8J6E348_9EUKA</name>
<feature type="region of interest" description="Disordered" evidence="4">
    <location>
        <begin position="292"/>
        <end position="322"/>
    </location>
</feature>
<feature type="domain" description="Deacetylase sirtuin-type" evidence="5">
    <location>
        <begin position="63"/>
        <end position="563"/>
    </location>
</feature>
<keyword evidence="3" id="KW-0479">Metal-binding</keyword>
<feature type="region of interest" description="Disordered" evidence="4">
    <location>
        <begin position="1"/>
        <end position="53"/>
    </location>
</feature>
<dbReference type="CDD" id="cd00296">
    <property type="entry name" value="SIR2"/>
    <property type="match status" value="1"/>
</dbReference>
<dbReference type="GO" id="GO:0016740">
    <property type="term" value="F:transferase activity"/>
    <property type="evidence" value="ECO:0007669"/>
    <property type="project" value="UniProtKB-KW"/>
</dbReference>
<dbReference type="AlphaFoldDB" id="A0A8J6E348"/>
<dbReference type="GO" id="GO:0070403">
    <property type="term" value="F:NAD+ binding"/>
    <property type="evidence" value="ECO:0007669"/>
    <property type="project" value="InterPro"/>
</dbReference>
<dbReference type="InterPro" id="IPR026590">
    <property type="entry name" value="Ssirtuin_cat_dom"/>
</dbReference>
<dbReference type="PANTHER" id="PTHR48252">
    <property type="entry name" value="HISTONE DEACETYLASE 2-RELATED"/>
    <property type="match status" value="1"/>
</dbReference>
<evidence type="ECO:0000313" key="6">
    <source>
        <dbReference type="EMBL" id="KAG9395141.1"/>
    </source>
</evidence>
<evidence type="ECO:0000256" key="4">
    <source>
        <dbReference type="SAM" id="MobiDB-lite"/>
    </source>
</evidence>
<dbReference type="SUPFAM" id="SSF52467">
    <property type="entry name" value="DHS-like NAD/FAD-binding domain"/>
    <property type="match status" value="1"/>
</dbReference>
<keyword evidence="7" id="KW-1185">Reference proteome</keyword>
<feature type="binding site" evidence="3">
    <location>
        <position position="443"/>
    </location>
    <ligand>
        <name>Zn(2+)</name>
        <dbReference type="ChEBI" id="CHEBI:29105"/>
    </ligand>
</feature>
<evidence type="ECO:0000256" key="2">
    <source>
        <dbReference type="ARBA" id="ARBA00023027"/>
    </source>
</evidence>
<feature type="binding site" evidence="3">
    <location>
        <position position="446"/>
    </location>
    <ligand>
        <name>Zn(2+)</name>
        <dbReference type="ChEBI" id="CHEBI:29105"/>
    </ligand>
</feature>
<dbReference type="PANTHER" id="PTHR48252:SF77">
    <property type="entry name" value="HISTONE DEACETYLASE DOMAIN-CONTAINING PROTEIN"/>
    <property type="match status" value="1"/>
</dbReference>